<evidence type="ECO:0000256" key="2">
    <source>
        <dbReference type="ARBA" id="ARBA00009046"/>
    </source>
</evidence>
<dbReference type="EMBL" id="JANUBF010000034">
    <property type="protein sequence ID" value="MCS4038034.1"/>
    <property type="molecule type" value="Genomic_DNA"/>
</dbReference>
<dbReference type="InterPro" id="IPR027417">
    <property type="entry name" value="P-loop_NTPase"/>
</dbReference>
<evidence type="ECO:0000256" key="1">
    <source>
        <dbReference type="ARBA" id="ARBA00006847"/>
    </source>
</evidence>
<evidence type="ECO:0000256" key="5">
    <source>
        <dbReference type="ARBA" id="ARBA00022741"/>
    </source>
</evidence>
<dbReference type="InterPro" id="IPR011545">
    <property type="entry name" value="DEAD/DEAH_box_helicase_dom"/>
</dbReference>
<evidence type="ECO:0000256" key="4">
    <source>
        <dbReference type="ARBA" id="ARBA00022723"/>
    </source>
</evidence>
<dbReference type="InterPro" id="IPR006474">
    <property type="entry name" value="Helicase_Cas3_CRISPR-ass_core"/>
</dbReference>
<dbReference type="InterPro" id="IPR038257">
    <property type="entry name" value="CRISPR-assoc_Cas3_HD_sf"/>
</dbReference>
<dbReference type="NCBIfam" id="TIGR01596">
    <property type="entry name" value="cas3_HD"/>
    <property type="match status" value="1"/>
</dbReference>
<evidence type="ECO:0000313" key="13">
    <source>
        <dbReference type="Proteomes" id="UP001155040"/>
    </source>
</evidence>
<dbReference type="GO" id="GO:0005524">
    <property type="term" value="F:ATP binding"/>
    <property type="evidence" value="ECO:0007669"/>
    <property type="project" value="UniProtKB-KW"/>
</dbReference>
<dbReference type="PANTHER" id="PTHR47963">
    <property type="entry name" value="DEAD-BOX ATP-DEPENDENT RNA HELICASE 47, MITOCHONDRIAL"/>
    <property type="match status" value="1"/>
</dbReference>
<dbReference type="GO" id="GO:0003724">
    <property type="term" value="F:RNA helicase activity"/>
    <property type="evidence" value="ECO:0007669"/>
    <property type="project" value="TreeGrafter"/>
</dbReference>
<feature type="domain" description="Helicase ATP-binding" evidence="10">
    <location>
        <begin position="269"/>
        <end position="456"/>
    </location>
</feature>
<dbReference type="Pfam" id="PF22590">
    <property type="entry name" value="Cas3-like_C_2"/>
    <property type="match status" value="1"/>
</dbReference>
<keyword evidence="8" id="KW-0067">ATP-binding</keyword>
<dbReference type="PROSITE" id="PS51643">
    <property type="entry name" value="HD_CAS3"/>
    <property type="match status" value="1"/>
</dbReference>
<dbReference type="GO" id="GO:0004519">
    <property type="term" value="F:endonuclease activity"/>
    <property type="evidence" value="ECO:0007669"/>
    <property type="project" value="UniProtKB-KW"/>
</dbReference>
<comment type="caution">
    <text evidence="12">The sequence shown here is derived from an EMBL/GenBank/DDBJ whole genome shotgun (WGS) entry which is preliminary data.</text>
</comment>
<gene>
    <name evidence="12" type="ORF">GGQ01_003123</name>
</gene>
<keyword evidence="9" id="KW-0051">Antiviral defense</keyword>
<keyword evidence="7" id="KW-0347">Helicase</keyword>
<dbReference type="InterPro" id="IPR050547">
    <property type="entry name" value="DEAD_box_RNA_helicases"/>
</dbReference>
<dbReference type="Gene3D" id="1.10.3210.30">
    <property type="match status" value="1"/>
</dbReference>
<dbReference type="SUPFAM" id="SSF52540">
    <property type="entry name" value="P-loop containing nucleoside triphosphate hydrolases"/>
    <property type="match status" value="1"/>
</dbReference>
<keyword evidence="5" id="KW-0547">Nucleotide-binding</keyword>
<dbReference type="NCBIfam" id="TIGR01587">
    <property type="entry name" value="cas3_core"/>
    <property type="match status" value="1"/>
</dbReference>
<organism evidence="12 13">
    <name type="scientific">Salinibacter ruber</name>
    <dbReference type="NCBI Taxonomy" id="146919"/>
    <lineage>
        <taxon>Bacteria</taxon>
        <taxon>Pseudomonadati</taxon>
        <taxon>Rhodothermota</taxon>
        <taxon>Rhodothermia</taxon>
        <taxon>Rhodothermales</taxon>
        <taxon>Salinibacteraceae</taxon>
        <taxon>Salinibacter</taxon>
    </lineage>
</organism>
<keyword evidence="6 12" id="KW-0378">Hydrolase</keyword>
<evidence type="ECO:0000259" key="11">
    <source>
        <dbReference type="PROSITE" id="PS51643"/>
    </source>
</evidence>
<dbReference type="GO" id="GO:0003723">
    <property type="term" value="F:RNA binding"/>
    <property type="evidence" value="ECO:0007669"/>
    <property type="project" value="TreeGrafter"/>
</dbReference>
<proteinExistence type="inferred from homology"/>
<name>A0A9X2ZEI4_9BACT</name>
<keyword evidence="4" id="KW-0479">Metal-binding</keyword>
<protein>
    <submittedName>
        <fullName evidence="12">CRISPR-associated endonuclease/helicase Cas3</fullName>
        <ecNumber evidence="12">3.1.-.-</ecNumber>
        <ecNumber evidence="12">3.6.4.-</ecNumber>
    </submittedName>
</protein>
<dbReference type="GO" id="GO:0046872">
    <property type="term" value="F:metal ion binding"/>
    <property type="evidence" value="ECO:0007669"/>
    <property type="project" value="UniProtKB-KW"/>
</dbReference>
<dbReference type="GO" id="GO:0016787">
    <property type="term" value="F:hydrolase activity"/>
    <property type="evidence" value="ECO:0007669"/>
    <property type="project" value="UniProtKB-KW"/>
</dbReference>
<dbReference type="EC" id="3.1.-.-" evidence="12"/>
<keyword evidence="3" id="KW-0540">Nuclease</keyword>
<dbReference type="Pfam" id="PF00270">
    <property type="entry name" value="DEAD"/>
    <property type="match status" value="1"/>
</dbReference>
<dbReference type="PANTHER" id="PTHR47963:SF9">
    <property type="entry name" value="CRISPR-ASSOCIATED ENDONUCLEASE_HELICASE CAS3"/>
    <property type="match status" value="1"/>
</dbReference>
<keyword evidence="12" id="KW-0255">Endonuclease</keyword>
<evidence type="ECO:0000313" key="12">
    <source>
        <dbReference type="EMBL" id="MCS4038034.1"/>
    </source>
</evidence>
<evidence type="ECO:0000256" key="6">
    <source>
        <dbReference type="ARBA" id="ARBA00022801"/>
    </source>
</evidence>
<dbReference type="AlphaFoldDB" id="A0A9X2ZEI4"/>
<reference evidence="12" key="1">
    <citation type="submission" date="2022-08" db="EMBL/GenBank/DDBJ databases">
        <title>Genomic Encyclopedia of Type Strains, Phase V (KMG-V): Genome sequencing to study the core and pangenomes of soil and plant-associated prokaryotes.</title>
        <authorList>
            <person name="Whitman W."/>
        </authorList>
    </citation>
    <scope>NUCLEOTIDE SEQUENCE</scope>
    <source>
        <strain evidence="12">SP3012</strain>
    </source>
</reference>
<evidence type="ECO:0000256" key="7">
    <source>
        <dbReference type="ARBA" id="ARBA00022806"/>
    </source>
</evidence>
<evidence type="ECO:0000256" key="9">
    <source>
        <dbReference type="ARBA" id="ARBA00023118"/>
    </source>
</evidence>
<accession>A0A9X2ZEI4</accession>
<dbReference type="InterPro" id="IPR006483">
    <property type="entry name" value="CRISPR-assoc_Cas3_HD"/>
</dbReference>
<dbReference type="PROSITE" id="PS51192">
    <property type="entry name" value="HELICASE_ATP_BIND_1"/>
    <property type="match status" value="1"/>
</dbReference>
<dbReference type="RefSeq" id="WP_259091290.1">
    <property type="nucleotide sequence ID" value="NZ_JANUBF010000034.1"/>
</dbReference>
<dbReference type="GO" id="GO:0051607">
    <property type="term" value="P:defense response to virus"/>
    <property type="evidence" value="ECO:0007669"/>
    <property type="project" value="UniProtKB-KW"/>
</dbReference>
<dbReference type="Pfam" id="PF18019">
    <property type="entry name" value="Cas3_HD"/>
    <property type="match status" value="1"/>
</dbReference>
<dbReference type="InterPro" id="IPR054712">
    <property type="entry name" value="Cas3-like_dom"/>
</dbReference>
<dbReference type="Proteomes" id="UP001155040">
    <property type="component" value="Unassembled WGS sequence"/>
</dbReference>
<dbReference type="Gene3D" id="3.40.50.300">
    <property type="entry name" value="P-loop containing nucleotide triphosphate hydrolases"/>
    <property type="match status" value="2"/>
</dbReference>
<evidence type="ECO:0000256" key="3">
    <source>
        <dbReference type="ARBA" id="ARBA00022722"/>
    </source>
</evidence>
<evidence type="ECO:0000256" key="8">
    <source>
        <dbReference type="ARBA" id="ARBA00022840"/>
    </source>
</evidence>
<sequence>MRNYSGDWYSGDWWAKIDEENYYWHPVVAHAADVAAVMEQLYKKTVLGERFEQLISGELTPRRQARLLVLAAYHDVGKVSKPFQEGEGGHQVPVLSCLGGCLMEPLQLEAFRPWFERPTEWFYATWGHHGEPVDRDVNLRAEDHWPEASLTKAKEFPQHARQWFPAAFSGGEPVSSRRAQHLFNGILTLSDWIASDTRFFPYRRWHDWEEPKDLTDPLAAMQVAKERARRAVQSLSLSSGVSEGHIDHSWSQILGGHKPYDVQAQMGGLANASAGTLTILESPTGSGKTEGAYRRFLELLAEGYVDSLYFALPTRSAAKQLQIRLTNMRNRTLPSDAHVHLATPGYTRVDDVQETEVERWGELGEGTWASESSKRYTSAPLAVGTVDQALLSCLRNRHAHLRGAGLLRSLLVVDEVHASDTYMEQLLKRVLDLHLSAGGHAVLMSATLGSSARSVYTGEETPGFGEAKGEEYPLVTHVSGSDVKSYSAGIPDEEDKTVYVPTDRIITQPDVVAQRAEDAARSGAHVLVIRNTVREARKTFKAISKDLSFRVAGLPCPHHSRYAAADRRLMDRRIEREYGKGSERSPQQGLVTVATQTVEQSLDIDADFIISDLCPMDVLLQRIGRLHRHSRSGRPSGYWSPRCLVAVPDYDLASRITESGQAWADAGIGSVYQDLRILQATQKVLGSREEIEIPADNRELVESATHPEVLTGLESDPRFEAHARHLEEGQRSLRQSADFGRLDWDEPYREQGFPDERISTRPGFEPISVELPEAVETPFGNETEMITLSYYMFDEPEDIDFEDQRVKHLAETESGFEFEFAGQQFHYQSTGLSQNEST</sequence>
<comment type="similarity">
    <text evidence="2">In the central section; belongs to the CRISPR-associated helicase Cas3 family.</text>
</comment>
<dbReference type="EC" id="3.6.4.-" evidence="12"/>
<dbReference type="CDD" id="cd09641">
    <property type="entry name" value="Cas3''_I"/>
    <property type="match status" value="1"/>
</dbReference>
<evidence type="ECO:0000259" key="10">
    <source>
        <dbReference type="PROSITE" id="PS51192"/>
    </source>
</evidence>
<dbReference type="InterPro" id="IPR014001">
    <property type="entry name" value="Helicase_ATP-bd"/>
</dbReference>
<dbReference type="SMART" id="SM00487">
    <property type="entry name" value="DEXDc"/>
    <property type="match status" value="1"/>
</dbReference>
<feature type="domain" description="HD Cas3-type" evidence="11">
    <location>
        <begin position="20"/>
        <end position="193"/>
    </location>
</feature>
<comment type="similarity">
    <text evidence="1">In the N-terminal section; belongs to the CRISPR-associated nuclease Cas3-HD family.</text>
</comment>